<proteinExistence type="predicted"/>
<organism evidence="1 2">
    <name type="scientific">Desulfonema magnum</name>
    <dbReference type="NCBI Taxonomy" id="45655"/>
    <lineage>
        <taxon>Bacteria</taxon>
        <taxon>Pseudomonadati</taxon>
        <taxon>Thermodesulfobacteriota</taxon>
        <taxon>Desulfobacteria</taxon>
        <taxon>Desulfobacterales</taxon>
        <taxon>Desulfococcaceae</taxon>
        <taxon>Desulfonema</taxon>
    </lineage>
</organism>
<keyword evidence="2" id="KW-1185">Reference proteome</keyword>
<evidence type="ECO:0000313" key="2">
    <source>
        <dbReference type="Proteomes" id="UP000663722"/>
    </source>
</evidence>
<protein>
    <submittedName>
        <fullName evidence="1">Uncharacterized protein</fullName>
    </submittedName>
</protein>
<sequence>MPEYLLNYETYIVSNLLGFQALKIFKVSVIDYLILFRQAFLQHTGNFRIFTSDTQ</sequence>
<dbReference type="KEGG" id="dmm:dnm_055180"/>
<dbReference type="Proteomes" id="UP000663722">
    <property type="component" value="Chromosome"/>
</dbReference>
<evidence type="ECO:0000313" key="1">
    <source>
        <dbReference type="EMBL" id="QTA89462.1"/>
    </source>
</evidence>
<accession>A0A975BQ74</accession>
<gene>
    <name evidence="1" type="ORF">dnm_055180</name>
</gene>
<reference evidence="1" key="1">
    <citation type="journal article" date="2021" name="Microb. Physiol.">
        <title>Proteogenomic Insights into the Physiology of Marine, Sulfate-Reducing, Filamentous Desulfonema limicola and Desulfonema magnum.</title>
        <authorList>
            <person name="Schnaars V."/>
            <person name="Wohlbrand L."/>
            <person name="Scheve S."/>
            <person name="Hinrichs C."/>
            <person name="Reinhardt R."/>
            <person name="Rabus R."/>
        </authorList>
    </citation>
    <scope>NUCLEOTIDE SEQUENCE</scope>
    <source>
        <strain evidence="1">4be13</strain>
    </source>
</reference>
<dbReference type="AlphaFoldDB" id="A0A975BQ74"/>
<dbReference type="EMBL" id="CP061800">
    <property type="protein sequence ID" value="QTA89462.1"/>
    <property type="molecule type" value="Genomic_DNA"/>
</dbReference>
<name>A0A975BQ74_9BACT</name>